<dbReference type="InterPro" id="IPR050282">
    <property type="entry name" value="Cycloisomerase_2"/>
</dbReference>
<dbReference type="GO" id="GO:0016853">
    <property type="term" value="F:isomerase activity"/>
    <property type="evidence" value="ECO:0007669"/>
    <property type="project" value="UniProtKB-KW"/>
</dbReference>
<keyword evidence="2" id="KW-0313">Glucose metabolism</keyword>
<evidence type="ECO:0000313" key="3">
    <source>
        <dbReference type="EMBL" id="SDM22281.1"/>
    </source>
</evidence>
<protein>
    <submittedName>
        <fullName evidence="3">6-phosphogluconolactonase, cycloisomerase 2 family</fullName>
    </submittedName>
</protein>
<sequence>MRGEVFRNFTTCVALILMYMSFGQNSPETLLFVGSYTDGKKDDGIHVFSLEADGSLTEQYKQSDLVNSSFLTVSPNGKYLYSVTESKMEKDGSVSAFKIDSVSGKLTFLNKQTTNGRNPVHLNINDNGKYIVSGNYSDAVVNIYECATDGSLKPSSQVIEFSGSSILSPSQDVAHAHSTGFSPDGNYLYVMDLGTDKIHAFKFNQENSTKLEAFGDGTYTATPGSGPRHFAFHPNGKYGYCINELSGTVTSFAYKQGILKPIANDFSYAEKRENYHGADIHVSPDGRFLYASNRGENTLAIFAIDKSSGSLKLVGHESTFGDHPRSFVIDPSGKFLVVANQMSGNLVTYKRNMETGKLTKLPNEIQLKAPASLKMRKYTTH</sequence>
<comment type="similarity">
    <text evidence="1">Belongs to the cycloisomerase 2 family.</text>
</comment>
<dbReference type="STRING" id="192904.SAMN04488514_106132"/>
<keyword evidence="2" id="KW-0119">Carbohydrate metabolism</keyword>
<accession>A0A1G9RGI8</accession>
<dbReference type="Pfam" id="PF10282">
    <property type="entry name" value="Lactonase"/>
    <property type="match status" value="1"/>
</dbReference>
<dbReference type="InterPro" id="IPR011048">
    <property type="entry name" value="Haem_d1_sf"/>
</dbReference>
<dbReference type="GO" id="GO:0017057">
    <property type="term" value="F:6-phosphogluconolactonase activity"/>
    <property type="evidence" value="ECO:0007669"/>
    <property type="project" value="TreeGrafter"/>
</dbReference>
<dbReference type="OrthoDB" id="9790815at2"/>
<name>A0A1G9RGI8_9FLAO</name>
<evidence type="ECO:0000256" key="2">
    <source>
        <dbReference type="ARBA" id="ARBA00022526"/>
    </source>
</evidence>
<evidence type="ECO:0000256" key="1">
    <source>
        <dbReference type="ARBA" id="ARBA00005564"/>
    </source>
</evidence>
<dbReference type="PANTHER" id="PTHR30344">
    <property type="entry name" value="6-PHOSPHOGLUCONOLACTONASE-RELATED"/>
    <property type="match status" value="1"/>
</dbReference>
<dbReference type="Proteomes" id="UP000199440">
    <property type="component" value="Unassembled WGS sequence"/>
</dbReference>
<dbReference type="EMBL" id="FNGV01000006">
    <property type="protein sequence ID" value="SDM22281.1"/>
    <property type="molecule type" value="Genomic_DNA"/>
</dbReference>
<keyword evidence="3" id="KW-0413">Isomerase</keyword>
<reference evidence="3 4" key="1">
    <citation type="submission" date="2016-10" db="EMBL/GenBank/DDBJ databases">
        <authorList>
            <person name="de Groot N.N."/>
        </authorList>
    </citation>
    <scope>NUCLEOTIDE SEQUENCE [LARGE SCALE GENOMIC DNA]</scope>
    <source>
        <strain evidence="3 4">DSM 19886</strain>
    </source>
</reference>
<dbReference type="GO" id="GO:0006006">
    <property type="term" value="P:glucose metabolic process"/>
    <property type="evidence" value="ECO:0007669"/>
    <property type="project" value="UniProtKB-KW"/>
</dbReference>
<dbReference type="Gene3D" id="2.130.10.10">
    <property type="entry name" value="YVTN repeat-like/Quinoprotein amine dehydrogenase"/>
    <property type="match status" value="1"/>
</dbReference>
<keyword evidence="4" id="KW-1185">Reference proteome</keyword>
<organism evidence="3 4">
    <name type="scientific">Kriegella aquimaris</name>
    <dbReference type="NCBI Taxonomy" id="192904"/>
    <lineage>
        <taxon>Bacteria</taxon>
        <taxon>Pseudomonadati</taxon>
        <taxon>Bacteroidota</taxon>
        <taxon>Flavobacteriia</taxon>
        <taxon>Flavobacteriales</taxon>
        <taxon>Flavobacteriaceae</taxon>
        <taxon>Kriegella</taxon>
    </lineage>
</organism>
<evidence type="ECO:0000313" key="4">
    <source>
        <dbReference type="Proteomes" id="UP000199440"/>
    </source>
</evidence>
<dbReference type="PANTHER" id="PTHR30344:SF1">
    <property type="entry name" value="6-PHOSPHOGLUCONOLACTONASE"/>
    <property type="match status" value="1"/>
</dbReference>
<dbReference type="SUPFAM" id="SSF51004">
    <property type="entry name" value="C-terminal (heme d1) domain of cytochrome cd1-nitrite reductase"/>
    <property type="match status" value="1"/>
</dbReference>
<gene>
    <name evidence="3" type="ORF">SAMN04488514_106132</name>
</gene>
<dbReference type="InterPro" id="IPR019405">
    <property type="entry name" value="Lactonase_7-beta_prop"/>
</dbReference>
<dbReference type="AlphaFoldDB" id="A0A1G9RGI8"/>
<dbReference type="InterPro" id="IPR015943">
    <property type="entry name" value="WD40/YVTN_repeat-like_dom_sf"/>
</dbReference>
<proteinExistence type="inferred from homology"/>